<gene>
    <name evidence="1" type="ORF">C24_LOCUS8845</name>
</gene>
<evidence type="ECO:0000313" key="1">
    <source>
        <dbReference type="EMBL" id="CAA0371907.1"/>
    </source>
</evidence>
<accession>A0A5S9X1J9</accession>
<dbReference type="Proteomes" id="UP000434276">
    <property type="component" value="Unassembled WGS sequence"/>
</dbReference>
<dbReference type="AlphaFoldDB" id="A0A5S9X1J9"/>
<reference evidence="1 2" key="1">
    <citation type="submission" date="2019-12" db="EMBL/GenBank/DDBJ databases">
        <authorList>
            <person name="Jiao W.-B."/>
            <person name="Schneeberger K."/>
        </authorList>
    </citation>
    <scope>NUCLEOTIDE SEQUENCE [LARGE SCALE GENOMIC DNA]</scope>
    <source>
        <strain evidence="2">cv. C24</strain>
    </source>
</reference>
<organism evidence="1 2">
    <name type="scientific">Arabidopsis thaliana</name>
    <name type="common">Mouse-ear cress</name>
    <dbReference type="NCBI Taxonomy" id="3702"/>
    <lineage>
        <taxon>Eukaryota</taxon>
        <taxon>Viridiplantae</taxon>
        <taxon>Streptophyta</taxon>
        <taxon>Embryophyta</taxon>
        <taxon>Tracheophyta</taxon>
        <taxon>Spermatophyta</taxon>
        <taxon>Magnoliopsida</taxon>
        <taxon>eudicotyledons</taxon>
        <taxon>Gunneridae</taxon>
        <taxon>Pentapetalae</taxon>
        <taxon>rosids</taxon>
        <taxon>malvids</taxon>
        <taxon>Brassicales</taxon>
        <taxon>Brassicaceae</taxon>
        <taxon>Camelineae</taxon>
        <taxon>Arabidopsis</taxon>
    </lineage>
</organism>
<sequence>MPSPPPYYVEARHHSVFVNGSIYWFEVLNGYKILSLDLHTEQFHDVSQDRARITYTWPLVNLEDLLAMVSGRAELSDWKLAIWTLIHKKRHGPKLTQCVYSLDIFAPTM</sequence>
<proteinExistence type="predicted"/>
<dbReference type="OrthoDB" id="10549951at2759"/>
<protein>
    <recommendedName>
        <fullName evidence="3">F-box associated domain-containing protein</fullName>
    </recommendedName>
</protein>
<dbReference type="EMBL" id="CACSHJ010000088">
    <property type="protein sequence ID" value="CAA0371907.1"/>
    <property type="molecule type" value="Genomic_DNA"/>
</dbReference>
<name>A0A5S9X1J9_ARATH</name>
<evidence type="ECO:0000313" key="2">
    <source>
        <dbReference type="Proteomes" id="UP000434276"/>
    </source>
</evidence>
<evidence type="ECO:0008006" key="3">
    <source>
        <dbReference type="Google" id="ProtNLM"/>
    </source>
</evidence>